<proteinExistence type="predicted"/>
<name>A0A943EM58_9FIRM</name>
<evidence type="ECO:0000313" key="4">
    <source>
        <dbReference type="EMBL" id="MBS5520412.1"/>
    </source>
</evidence>
<dbReference type="PROSITE" id="PS50977">
    <property type="entry name" value="HTH_TETR_2"/>
    <property type="match status" value="1"/>
</dbReference>
<gene>
    <name evidence="4" type="ORF">KHX13_08925</name>
</gene>
<comment type="caution">
    <text evidence="4">The sequence shown here is derived from an EMBL/GenBank/DDBJ whole genome shotgun (WGS) entry which is preliminary data.</text>
</comment>
<dbReference type="EMBL" id="JAGZCZ010000012">
    <property type="protein sequence ID" value="MBS5520412.1"/>
    <property type="molecule type" value="Genomic_DNA"/>
</dbReference>
<dbReference type="AlphaFoldDB" id="A0A943EM58"/>
<organism evidence="4 5">
    <name type="scientific">Acidaminococcus intestini</name>
    <dbReference type="NCBI Taxonomy" id="187327"/>
    <lineage>
        <taxon>Bacteria</taxon>
        <taxon>Bacillati</taxon>
        <taxon>Bacillota</taxon>
        <taxon>Negativicutes</taxon>
        <taxon>Acidaminococcales</taxon>
        <taxon>Acidaminococcaceae</taxon>
        <taxon>Acidaminococcus</taxon>
    </lineage>
</organism>
<reference evidence="4" key="1">
    <citation type="submission" date="2021-02" db="EMBL/GenBank/DDBJ databases">
        <title>Infant gut strain persistence is associated with maternal origin, phylogeny, and functional potential including surface adhesion and iron acquisition.</title>
        <authorList>
            <person name="Lou Y.C."/>
        </authorList>
    </citation>
    <scope>NUCLEOTIDE SEQUENCE</scope>
    <source>
        <strain evidence="4">L3_106_000M1_dasL3_106_000M1_concoct_15</strain>
    </source>
</reference>
<sequence length="238" mass="27949">MINMDNEKDYGEAHLNPLQRQNMRIFIEATKSLMDSVGEEGLSIRKIAAKAGYNSATIYNYFQDLDELILFGSVSFFRDVFQKVLEGRTDDMTWKDRYIYFFRSLASVSFRKPKAFYNMFYGPHSEELGHIMRVYFNQLYPEELNGIDAGFAQVMREGILVNKYRLLFTNLLREENYTEEVEKITPVLLNSLYHTFLHEAIKRGKDFDVEQKAAYFVKMVKTILDGSIIISNYQKEHN</sequence>
<dbReference type="InterPro" id="IPR009057">
    <property type="entry name" value="Homeodomain-like_sf"/>
</dbReference>
<dbReference type="Gene3D" id="1.10.357.10">
    <property type="entry name" value="Tetracycline Repressor, domain 2"/>
    <property type="match status" value="1"/>
</dbReference>
<feature type="DNA-binding region" description="H-T-H motif" evidence="2">
    <location>
        <begin position="43"/>
        <end position="62"/>
    </location>
</feature>
<evidence type="ECO:0000256" key="2">
    <source>
        <dbReference type="PROSITE-ProRule" id="PRU00335"/>
    </source>
</evidence>
<dbReference type="SUPFAM" id="SSF46689">
    <property type="entry name" value="Homeodomain-like"/>
    <property type="match status" value="1"/>
</dbReference>
<evidence type="ECO:0000256" key="1">
    <source>
        <dbReference type="ARBA" id="ARBA00023125"/>
    </source>
</evidence>
<feature type="domain" description="HTH tetR-type" evidence="3">
    <location>
        <begin position="20"/>
        <end position="80"/>
    </location>
</feature>
<accession>A0A943EM58</accession>
<dbReference type="Pfam" id="PF00440">
    <property type="entry name" value="TetR_N"/>
    <property type="match status" value="1"/>
</dbReference>
<dbReference type="InterPro" id="IPR001647">
    <property type="entry name" value="HTH_TetR"/>
</dbReference>
<dbReference type="Proteomes" id="UP000754226">
    <property type="component" value="Unassembled WGS sequence"/>
</dbReference>
<dbReference type="GO" id="GO:0003677">
    <property type="term" value="F:DNA binding"/>
    <property type="evidence" value="ECO:0007669"/>
    <property type="project" value="UniProtKB-UniRule"/>
</dbReference>
<evidence type="ECO:0000259" key="3">
    <source>
        <dbReference type="PROSITE" id="PS50977"/>
    </source>
</evidence>
<keyword evidence="1 2" id="KW-0238">DNA-binding</keyword>
<protein>
    <submittedName>
        <fullName evidence="4">TetR/AcrR family transcriptional regulator</fullName>
    </submittedName>
</protein>
<evidence type="ECO:0000313" key="5">
    <source>
        <dbReference type="Proteomes" id="UP000754226"/>
    </source>
</evidence>